<evidence type="ECO:0000313" key="2">
    <source>
        <dbReference type="EMBL" id="CAF1399842.1"/>
    </source>
</evidence>
<protein>
    <submittedName>
        <fullName evidence="3">Uncharacterized protein</fullName>
    </submittedName>
</protein>
<keyword evidence="1" id="KW-0472">Membrane</keyword>
<dbReference type="Proteomes" id="UP000663891">
    <property type="component" value="Unassembled WGS sequence"/>
</dbReference>
<dbReference type="EMBL" id="CAJNON010000893">
    <property type="protein sequence ID" value="CAF1399842.1"/>
    <property type="molecule type" value="Genomic_DNA"/>
</dbReference>
<proteinExistence type="predicted"/>
<dbReference type="EMBL" id="CAJOAY010001406">
    <property type="protein sequence ID" value="CAF3838965.1"/>
    <property type="molecule type" value="Genomic_DNA"/>
</dbReference>
<keyword evidence="1" id="KW-0812">Transmembrane</keyword>
<reference evidence="3" key="1">
    <citation type="submission" date="2021-02" db="EMBL/GenBank/DDBJ databases">
        <authorList>
            <person name="Nowell W R."/>
        </authorList>
    </citation>
    <scope>NUCLEOTIDE SEQUENCE</scope>
</reference>
<keyword evidence="1" id="KW-1133">Transmembrane helix</keyword>
<evidence type="ECO:0000256" key="1">
    <source>
        <dbReference type="SAM" id="Phobius"/>
    </source>
</evidence>
<name>A0A819DNK5_9BILA</name>
<accession>A0A819DNK5</accession>
<gene>
    <name evidence="3" type="ORF">OKA104_LOCUS20775</name>
    <name evidence="2" type="ORF">VCS650_LOCUS36428</name>
</gene>
<feature type="transmembrane region" description="Helical" evidence="1">
    <location>
        <begin position="50"/>
        <end position="68"/>
    </location>
</feature>
<dbReference type="OrthoDB" id="10058498at2759"/>
<sequence>MNPKILIPQFFEKIWSYNIYVDDEAEDDNNDGQVTDQAKVIKHQRYATRLYLGLFIVSFYVLIMATLINPQSRLVTISHVTPSIIDQLRLEHGETLSCPCSTISIPYKDFVSHTISFDPVCTSVFTSQQWIEALYTPGFLTRDFRQTASSQVS</sequence>
<dbReference type="Proteomes" id="UP000663881">
    <property type="component" value="Unassembled WGS sequence"/>
</dbReference>
<organism evidence="3 4">
    <name type="scientific">Adineta steineri</name>
    <dbReference type="NCBI Taxonomy" id="433720"/>
    <lineage>
        <taxon>Eukaryota</taxon>
        <taxon>Metazoa</taxon>
        <taxon>Spiralia</taxon>
        <taxon>Gnathifera</taxon>
        <taxon>Rotifera</taxon>
        <taxon>Eurotatoria</taxon>
        <taxon>Bdelloidea</taxon>
        <taxon>Adinetida</taxon>
        <taxon>Adinetidae</taxon>
        <taxon>Adineta</taxon>
    </lineage>
</organism>
<dbReference type="AlphaFoldDB" id="A0A819DNK5"/>
<evidence type="ECO:0000313" key="3">
    <source>
        <dbReference type="EMBL" id="CAF3838965.1"/>
    </source>
</evidence>
<evidence type="ECO:0000313" key="4">
    <source>
        <dbReference type="Proteomes" id="UP000663881"/>
    </source>
</evidence>
<comment type="caution">
    <text evidence="3">The sequence shown here is derived from an EMBL/GenBank/DDBJ whole genome shotgun (WGS) entry which is preliminary data.</text>
</comment>